<dbReference type="Gene3D" id="2.60.120.10">
    <property type="entry name" value="Jelly Rolls"/>
    <property type="match status" value="1"/>
</dbReference>
<keyword evidence="3" id="KW-1185">Reference proteome</keyword>
<organism evidence="2 3">
    <name type="scientific">Euzebyella saccharophila</name>
    <dbReference type="NCBI Taxonomy" id="679664"/>
    <lineage>
        <taxon>Bacteria</taxon>
        <taxon>Pseudomonadati</taxon>
        <taxon>Bacteroidota</taxon>
        <taxon>Flavobacteriia</taxon>
        <taxon>Flavobacteriales</taxon>
        <taxon>Flavobacteriaceae</taxon>
        <taxon>Euzebyella</taxon>
    </lineage>
</organism>
<evidence type="ECO:0000313" key="3">
    <source>
        <dbReference type="Proteomes" id="UP001595814"/>
    </source>
</evidence>
<reference evidence="3" key="1">
    <citation type="journal article" date="2019" name="Int. J. Syst. Evol. Microbiol.">
        <title>The Global Catalogue of Microorganisms (GCM) 10K type strain sequencing project: providing services to taxonomists for standard genome sequencing and annotation.</title>
        <authorList>
            <consortium name="The Broad Institute Genomics Platform"/>
            <consortium name="The Broad Institute Genome Sequencing Center for Infectious Disease"/>
            <person name="Wu L."/>
            <person name="Ma J."/>
        </authorList>
    </citation>
    <scope>NUCLEOTIDE SEQUENCE [LARGE SCALE GENOMIC DNA]</scope>
    <source>
        <strain evidence="3">CECT 7477</strain>
    </source>
</reference>
<dbReference type="PROSITE" id="PS50042">
    <property type="entry name" value="CNMP_BINDING_3"/>
    <property type="match status" value="1"/>
</dbReference>
<dbReference type="SUPFAM" id="SSF51206">
    <property type="entry name" value="cAMP-binding domain-like"/>
    <property type="match status" value="1"/>
</dbReference>
<proteinExistence type="predicted"/>
<dbReference type="EMBL" id="JBHSAW010000010">
    <property type="protein sequence ID" value="MFC4096655.1"/>
    <property type="molecule type" value="Genomic_DNA"/>
</dbReference>
<evidence type="ECO:0000313" key="2">
    <source>
        <dbReference type="EMBL" id="MFC4096655.1"/>
    </source>
</evidence>
<dbReference type="CDD" id="cd00038">
    <property type="entry name" value="CAP_ED"/>
    <property type="match status" value="1"/>
</dbReference>
<dbReference type="InterPro" id="IPR000595">
    <property type="entry name" value="cNMP-bd_dom"/>
</dbReference>
<comment type="caution">
    <text evidence="2">The sequence shown here is derived from an EMBL/GenBank/DDBJ whole genome shotgun (WGS) entry which is preliminary data.</text>
</comment>
<dbReference type="Proteomes" id="UP001595814">
    <property type="component" value="Unassembled WGS sequence"/>
</dbReference>
<evidence type="ECO:0000259" key="1">
    <source>
        <dbReference type="PROSITE" id="PS50042"/>
    </source>
</evidence>
<sequence length="191" mass="22387">MEEKVRYLSRIYQHPDLGIEDIQKLAAVHEKVSFKKGDFILQKGEILNEYYILEKGLFRSFVHDYQGNDITIDFFSENDILIEVSSLFQRIPTQENIEALTDSVAYKIDFTDFQELFHKLGGFSEWGRSWMSSSLFSFKNRSTLMRVESARERYERLLKEKPTVGKMAPLKHIASYLGITDSTLSRIRKVR</sequence>
<dbReference type="SMART" id="SM00100">
    <property type="entry name" value="cNMP"/>
    <property type="match status" value="1"/>
</dbReference>
<accession>A0ABV8JY05</accession>
<dbReference type="RefSeq" id="WP_192461410.1">
    <property type="nucleotide sequence ID" value="NZ_JACYFJ010000002.1"/>
</dbReference>
<gene>
    <name evidence="2" type="ORF">ACFOUT_12275</name>
</gene>
<name>A0ABV8JY05_9FLAO</name>
<protein>
    <submittedName>
        <fullName evidence="2">Crp/Fnr family transcriptional regulator</fullName>
    </submittedName>
</protein>
<dbReference type="Pfam" id="PF00027">
    <property type="entry name" value="cNMP_binding"/>
    <property type="match status" value="1"/>
</dbReference>
<feature type="domain" description="Cyclic nucleotide-binding" evidence="1">
    <location>
        <begin position="16"/>
        <end position="117"/>
    </location>
</feature>
<dbReference type="InterPro" id="IPR018490">
    <property type="entry name" value="cNMP-bd_dom_sf"/>
</dbReference>
<dbReference type="InterPro" id="IPR014710">
    <property type="entry name" value="RmlC-like_jellyroll"/>
</dbReference>